<reference evidence="1" key="1">
    <citation type="submission" date="2019-02" db="EMBL/GenBank/DDBJ databases">
        <authorList>
            <person name="Gruber-Vodicka R. H."/>
            <person name="Seah K. B. B."/>
        </authorList>
    </citation>
    <scope>NUCLEOTIDE SEQUENCE</scope>
    <source>
        <strain evidence="1">BECK_M7</strain>
    </source>
</reference>
<proteinExistence type="predicted"/>
<organism evidence="1">
    <name type="scientific">Candidatus Kentrum sp. LFY</name>
    <dbReference type="NCBI Taxonomy" id="2126342"/>
    <lineage>
        <taxon>Bacteria</taxon>
        <taxon>Pseudomonadati</taxon>
        <taxon>Pseudomonadota</taxon>
        <taxon>Gammaproteobacteria</taxon>
        <taxon>Candidatus Kentrum</taxon>
    </lineage>
</organism>
<dbReference type="AlphaFoldDB" id="A0A450UWM8"/>
<evidence type="ECO:0000313" key="1">
    <source>
        <dbReference type="EMBL" id="VFJ96919.1"/>
    </source>
</evidence>
<sequence length="99" mass="11039">MRGINPFAATGREWLRPLPYPVVKIFDSGQAGLGYALANVMPMMTHIGYPNPIKPKNSPIILSKIVLLEIFRLKSHTGFGDKRLNADDKAPDLVVRIRL</sequence>
<gene>
    <name evidence="1" type="ORF">BECKLFY1418B_GA0070995_109110</name>
</gene>
<protein>
    <submittedName>
        <fullName evidence="1">Uncharacterized protein</fullName>
    </submittedName>
</protein>
<dbReference type="EMBL" id="CAADFF010000091">
    <property type="protein sequence ID" value="VFJ96919.1"/>
    <property type="molecule type" value="Genomic_DNA"/>
</dbReference>
<name>A0A450UWM8_9GAMM</name>
<accession>A0A450UWM8</accession>